<name>A0AAU9CNT4_9LACO</name>
<protein>
    <recommendedName>
        <fullName evidence="4">ABC transporter permease</fullName>
    </recommendedName>
</protein>
<dbReference type="RefSeq" id="WP_317697086.1">
    <property type="nucleotide sequence ID" value="NZ_AP026801.1"/>
</dbReference>
<dbReference type="AlphaFoldDB" id="A0AAU9CNT4"/>
<feature type="transmembrane region" description="Helical" evidence="1">
    <location>
        <begin position="204"/>
        <end position="225"/>
    </location>
</feature>
<evidence type="ECO:0000313" key="2">
    <source>
        <dbReference type="EMBL" id="BDR55612.1"/>
    </source>
</evidence>
<dbReference type="Proteomes" id="UP001321804">
    <property type="component" value="Chromosome"/>
</dbReference>
<accession>A0AAU9CNT4</accession>
<keyword evidence="1" id="KW-0812">Transmembrane</keyword>
<evidence type="ECO:0000256" key="1">
    <source>
        <dbReference type="SAM" id="Phobius"/>
    </source>
</evidence>
<organism evidence="2 3">
    <name type="scientific">Xylocopilactobacillus apis</name>
    <dbReference type="NCBI Taxonomy" id="2932183"/>
    <lineage>
        <taxon>Bacteria</taxon>
        <taxon>Bacillati</taxon>
        <taxon>Bacillota</taxon>
        <taxon>Bacilli</taxon>
        <taxon>Lactobacillales</taxon>
        <taxon>Lactobacillaceae</taxon>
        <taxon>Xylocopilactobacillus</taxon>
    </lineage>
</organism>
<feature type="transmembrane region" description="Helical" evidence="1">
    <location>
        <begin position="132"/>
        <end position="152"/>
    </location>
</feature>
<evidence type="ECO:0008006" key="4">
    <source>
        <dbReference type="Google" id="ProtNLM"/>
    </source>
</evidence>
<keyword evidence="3" id="KW-1185">Reference proteome</keyword>
<feature type="transmembrane region" description="Helical" evidence="1">
    <location>
        <begin position="164"/>
        <end position="184"/>
    </location>
</feature>
<feature type="transmembrane region" description="Helical" evidence="1">
    <location>
        <begin position="16"/>
        <end position="37"/>
    </location>
</feature>
<keyword evidence="1" id="KW-1133">Transmembrane helix</keyword>
<dbReference type="KEGG" id="xak:KIMC2_01740"/>
<feature type="transmembrane region" description="Helical" evidence="1">
    <location>
        <begin position="57"/>
        <end position="79"/>
    </location>
</feature>
<keyword evidence="1" id="KW-0472">Membrane</keyword>
<gene>
    <name evidence="2" type="ORF">KIMC2_01740</name>
</gene>
<sequence>MSSNTKLLFKIGKKKIALIVVFNFLILTFQFIDYLKAEKVVMGVFNLLVFGSVQKPFLSYVFFPLICLETLLMFSKFSLYQLQNQSKITNLMKEIAKRSLLLVMTIMASGIPASILVTLISKSEINILNELVSIALYILMQAWIFVIGYLVVLIKQVNKKNLTAIALVMLMIAINIYLVIFGQFSFGLGGLIYFKMSIKFLDLFFQIIELILFTVIVTELSKWILEAADY</sequence>
<evidence type="ECO:0000313" key="3">
    <source>
        <dbReference type="Proteomes" id="UP001321804"/>
    </source>
</evidence>
<reference evidence="2 3" key="1">
    <citation type="journal article" date="2023" name="Microbiol. Spectr.">
        <title>Symbiosis of Carpenter Bees with Uncharacterized Lactic Acid Bacteria Showing NAD Auxotrophy.</title>
        <authorList>
            <person name="Kawasaki S."/>
            <person name="Ozawa K."/>
            <person name="Mori T."/>
            <person name="Yamamoto A."/>
            <person name="Ito M."/>
            <person name="Ohkuma M."/>
            <person name="Sakamoto M."/>
            <person name="Matsutani M."/>
        </authorList>
    </citation>
    <scope>NUCLEOTIDE SEQUENCE [LARGE SCALE GENOMIC DNA]</scope>
    <source>
        <strain evidence="2 3">KimC2</strain>
    </source>
</reference>
<dbReference type="EMBL" id="AP026801">
    <property type="protein sequence ID" value="BDR55612.1"/>
    <property type="molecule type" value="Genomic_DNA"/>
</dbReference>
<feature type="transmembrane region" description="Helical" evidence="1">
    <location>
        <begin position="100"/>
        <end position="120"/>
    </location>
</feature>
<proteinExistence type="predicted"/>